<comment type="caution">
    <text evidence="11">The sequence shown here is derived from an EMBL/GenBank/DDBJ whole genome shotgun (WGS) entry which is preliminary data.</text>
</comment>
<dbReference type="InterPro" id="IPR050281">
    <property type="entry name" value="Flavin_monoamine_oxidase"/>
</dbReference>
<evidence type="ECO:0000256" key="6">
    <source>
        <dbReference type="ARBA" id="ARBA00022827"/>
    </source>
</evidence>
<evidence type="ECO:0000256" key="3">
    <source>
        <dbReference type="ARBA" id="ARBA00022630"/>
    </source>
</evidence>
<evidence type="ECO:0000259" key="9">
    <source>
        <dbReference type="PROSITE" id="PS50934"/>
    </source>
</evidence>
<dbReference type="Proteomes" id="UP001159405">
    <property type="component" value="Unassembled WGS sequence"/>
</dbReference>
<evidence type="ECO:0000256" key="1">
    <source>
        <dbReference type="ARBA" id="ARBA00001974"/>
    </source>
</evidence>
<dbReference type="SUPFAM" id="SSF46689">
    <property type="entry name" value="Homeodomain-like"/>
    <property type="match status" value="1"/>
</dbReference>
<dbReference type="PANTHER" id="PTHR10742:SF410">
    <property type="entry name" value="LYSINE-SPECIFIC HISTONE DEMETHYLASE 2"/>
    <property type="match status" value="1"/>
</dbReference>
<organism evidence="11 12">
    <name type="scientific">Porites lobata</name>
    <dbReference type="NCBI Taxonomy" id="104759"/>
    <lineage>
        <taxon>Eukaryota</taxon>
        <taxon>Metazoa</taxon>
        <taxon>Cnidaria</taxon>
        <taxon>Anthozoa</taxon>
        <taxon>Hexacorallia</taxon>
        <taxon>Scleractinia</taxon>
        <taxon>Fungiina</taxon>
        <taxon>Poritidae</taxon>
        <taxon>Porites</taxon>
    </lineage>
</organism>
<dbReference type="PANTHER" id="PTHR10742">
    <property type="entry name" value="FLAVIN MONOAMINE OXIDASE"/>
    <property type="match status" value="1"/>
</dbReference>
<dbReference type="InterPro" id="IPR036388">
    <property type="entry name" value="WH-like_DNA-bd_sf"/>
</dbReference>
<dbReference type="InterPro" id="IPR011124">
    <property type="entry name" value="Znf_CW"/>
</dbReference>
<keyword evidence="4" id="KW-0479">Metal-binding</keyword>
<keyword evidence="12" id="KW-1185">Reference proteome</keyword>
<keyword evidence="3" id="KW-0285">Flavoprotein</keyword>
<dbReference type="InterPro" id="IPR009057">
    <property type="entry name" value="Homeodomain-like_sf"/>
</dbReference>
<dbReference type="PROSITE" id="PS51050">
    <property type="entry name" value="ZF_CW"/>
    <property type="match status" value="1"/>
</dbReference>
<dbReference type="Gene3D" id="3.30.40.100">
    <property type="match status" value="1"/>
</dbReference>
<keyword evidence="8" id="KW-0560">Oxidoreductase</keyword>
<comment type="cofactor">
    <cofactor evidence="1">
        <name>FAD</name>
        <dbReference type="ChEBI" id="CHEBI:57692"/>
    </cofactor>
</comment>
<evidence type="ECO:0000256" key="2">
    <source>
        <dbReference type="ARBA" id="ARBA00005995"/>
    </source>
</evidence>
<dbReference type="InterPro" id="IPR002937">
    <property type="entry name" value="Amino_oxidase"/>
</dbReference>
<sequence length="805" mass="90605">MEGRTKWHSPRTVKRKNFFGDDNSSHEIKEERFRACEKAGCPAKKPTCCARLDKTCSGAGYTSRWYHMSDGEHFCNACFDHMYRSCKGGYEAYTKWKYDWTIHSGQKEASIKVYVSEMIMPFWVQCTLCLKWREFPAKDLTPAVIKSWKCSAPSCIITSNNKEKKKLISPCDLEEDERVSAVNGAEWLQSLTEPPLLQYSPAAQFLNSYFPDGVGLSPTLNDWKQDVEDSTGYVRLFHHPENTETALTFRPDIMESEEKEAFPEFLRQPMLYLALRNLIISLWMKNHKEFLTPEKCAHHIIIRGLIRVLLAREVKRILLFLTKNGFVNHGILRDVPRNLTTIPKDKELSVIVIGAGPAGLSAARHLRKFGIQVTLVESRDRIGGRVWDDNKSLGCCVGRGAQILNGCINNPISVLCVQSGLPMHHISSRCDLITEDGECVDSSHDSKVEFHFNALLDAIADQRTESSEDKSLEDKVMEMHNLFLEETQGSFSELEDKLLQFHLGNLEFSCASPLNKVSSLSWDQNEAFPQFSGDHTLLQNGFGVLMKNLAQGLDITFNCEVEEINYSGDKVILTSSEGREFTADKVIVTVPLSLLKSERIRFNPDLPEKKKAAISNLGAGLIEKVVLKFKYNFWEKVVQGADFFGHVPQTSLGRGHCGLFYDLCSKSNEKSKKSSHVLMTVLSGDSAIQAQQMTDREVVDSCMSTLRKLFPYKIPDPQAYIVTHWGRDPYSGMAYSYIPIGSTGEEYDLLACDIDNKVFFAGEATNRHFPQTVTGAYLSGIREAAKIISCMETNIAQGDSARDVG</sequence>
<dbReference type="Gene3D" id="1.10.10.10">
    <property type="entry name" value="Winged helix-like DNA-binding domain superfamily/Winged helix DNA-binding domain"/>
    <property type="match status" value="1"/>
</dbReference>
<dbReference type="PRINTS" id="PR00419">
    <property type="entry name" value="ADXRDTASE"/>
</dbReference>
<name>A0ABN8Q7Z1_9CNID</name>
<protein>
    <recommendedName>
        <fullName evidence="13">Amine oxidase</fullName>
    </recommendedName>
</protein>
<keyword evidence="5" id="KW-0863">Zinc-finger</keyword>
<feature type="domain" description="CW-type" evidence="10">
    <location>
        <begin position="117"/>
        <end position="179"/>
    </location>
</feature>
<proteinExistence type="inferred from homology"/>
<comment type="similarity">
    <text evidence="2">Belongs to the flavin monoamine oxidase family.</text>
</comment>
<evidence type="ECO:0000256" key="5">
    <source>
        <dbReference type="ARBA" id="ARBA00022771"/>
    </source>
</evidence>
<evidence type="ECO:0000313" key="12">
    <source>
        <dbReference type="Proteomes" id="UP001159405"/>
    </source>
</evidence>
<dbReference type="SUPFAM" id="SSF54373">
    <property type="entry name" value="FAD-linked reductases, C-terminal domain"/>
    <property type="match status" value="1"/>
</dbReference>
<dbReference type="Pfam" id="PF04433">
    <property type="entry name" value="SWIRM"/>
    <property type="match status" value="1"/>
</dbReference>
<dbReference type="Gene3D" id="3.90.660.10">
    <property type="match status" value="1"/>
</dbReference>
<evidence type="ECO:0000256" key="4">
    <source>
        <dbReference type="ARBA" id="ARBA00022723"/>
    </source>
</evidence>
<dbReference type="Gene3D" id="3.50.50.60">
    <property type="entry name" value="FAD/NAD(P)-binding domain"/>
    <property type="match status" value="1"/>
</dbReference>
<evidence type="ECO:0000256" key="7">
    <source>
        <dbReference type="ARBA" id="ARBA00022833"/>
    </source>
</evidence>
<keyword evidence="7" id="KW-0862">Zinc</keyword>
<gene>
    <name evidence="11" type="ORF">PLOB_00001986</name>
</gene>
<evidence type="ECO:0000259" key="10">
    <source>
        <dbReference type="PROSITE" id="PS51050"/>
    </source>
</evidence>
<dbReference type="InterPro" id="IPR007526">
    <property type="entry name" value="SWIRM"/>
</dbReference>
<dbReference type="PROSITE" id="PS50934">
    <property type="entry name" value="SWIRM"/>
    <property type="match status" value="1"/>
</dbReference>
<dbReference type="InterPro" id="IPR036188">
    <property type="entry name" value="FAD/NAD-bd_sf"/>
</dbReference>
<accession>A0ABN8Q7Z1</accession>
<reference evidence="11 12" key="1">
    <citation type="submission" date="2022-05" db="EMBL/GenBank/DDBJ databases">
        <authorList>
            <consortium name="Genoscope - CEA"/>
            <person name="William W."/>
        </authorList>
    </citation>
    <scope>NUCLEOTIDE SEQUENCE [LARGE SCALE GENOMIC DNA]</scope>
</reference>
<dbReference type="EMBL" id="CALNXK010000106">
    <property type="protein sequence ID" value="CAH3156902.1"/>
    <property type="molecule type" value="Genomic_DNA"/>
</dbReference>
<dbReference type="Pfam" id="PF01593">
    <property type="entry name" value="Amino_oxidase"/>
    <property type="match status" value="1"/>
</dbReference>
<evidence type="ECO:0008006" key="13">
    <source>
        <dbReference type="Google" id="ProtNLM"/>
    </source>
</evidence>
<keyword evidence="6" id="KW-0274">FAD</keyword>
<evidence type="ECO:0000256" key="8">
    <source>
        <dbReference type="ARBA" id="ARBA00023002"/>
    </source>
</evidence>
<dbReference type="SUPFAM" id="SSF51905">
    <property type="entry name" value="FAD/NAD(P)-binding domain"/>
    <property type="match status" value="1"/>
</dbReference>
<feature type="domain" description="SWIRM" evidence="9">
    <location>
        <begin position="240"/>
        <end position="338"/>
    </location>
</feature>
<evidence type="ECO:0000313" key="11">
    <source>
        <dbReference type="EMBL" id="CAH3156902.1"/>
    </source>
</evidence>